<dbReference type="PANTHER" id="PTHR43080">
    <property type="entry name" value="CBS DOMAIN-CONTAINING PROTEIN CBSX3, MITOCHONDRIAL"/>
    <property type="match status" value="1"/>
</dbReference>
<reference evidence="5" key="1">
    <citation type="journal article" date="2019" name="Int. J. Syst. Evol. Microbiol.">
        <title>The Global Catalogue of Microorganisms (GCM) 10K type strain sequencing project: providing services to taxonomists for standard genome sequencing and annotation.</title>
        <authorList>
            <consortium name="The Broad Institute Genomics Platform"/>
            <consortium name="The Broad Institute Genome Sequencing Center for Infectious Disease"/>
            <person name="Wu L."/>
            <person name="Ma J."/>
        </authorList>
    </citation>
    <scope>NUCLEOTIDE SEQUENCE [LARGE SCALE GENOMIC DNA]</scope>
    <source>
        <strain evidence="5">CCUG 58412</strain>
    </source>
</reference>
<dbReference type="RefSeq" id="WP_379057463.1">
    <property type="nucleotide sequence ID" value="NZ_JBHTKB010000002.1"/>
</dbReference>
<dbReference type="Pfam" id="PF00571">
    <property type="entry name" value="CBS"/>
    <property type="match status" value="2"/>
</dbReference>
<keyword evidence="1 2" id="KW-0129">CBS domain</keyword>
<evidence type="ECO:0000256" key="2">
    <source>
        <dbReference type="PROSITE-ProRule" id="PRU00703"/>
    </source>
</evidence>
<name>A0ABW3F688_9PROT</name>
<keyword evidence="5" id="KW-1185">Reference proteome</keyword>
<evidence type="ECO:0000313" key="5">
    <source>
        <dbReference type="Proteomes" id="UP001597128"/>
    </source>
</evidence>
<dbReference type="PROSITE" id="PS51371">
    <property type="entry name" value="CBS"/>
    <property type="match status" value="2"/>
</dbReference>
<evidence type="ECO:0000259" key="3">
    <source>
        <dbReference type="PROSITE" id="PS51371"/>
    </source>
</evidence>
<comment type="caution">
    <text evidence="4">The sequence shown here is derived from an EMBL/GenBank/DDBJ whole genome shotgun (WGS) entry which is preliminary data.</text>
</comment>
<dbReference type="PANTHER" id="PTHR43080:SF2">
    <property type="entry name" value="CBS DOMAIN-CONTAINING PROTEIN"/>
    <property type="match status" value="1"/>
</dbReference>
<dbReference type="InterPro" id="IPR046342">
    <property type="entry name" value="CBS_dom_sf"/>
</dbReference>
<dbReference type="InterPro" id="IPR051257">
    <property type="entry name" value="Diverse_CBS-Domain"/>
</dbReference>
<evidence type="ECO:0000313" key="4">
    <source>
        <dbReference type="EMBL" id="MFD0913956.1"/>
    </source>
</evidence>
<feature type="domain" description="CBS" evidence="3">
    <location>
        <begin position="72"/>
        <end position="128"/>
    </location>
</feature>
<sequence>MLISQIMTPEVIVASPEDTLRSAAQIMAEHDLGILPICENGALIGMLSDRDITIRAVARGLSLEHTRISQLLGTEAKYMYDDQTVEDAARYMQRFQVRRLPVLNSEYQLVGIVSLADLALTDSSVAATALTAISQPA</sequence>
<evidence type="ECO:0000256" key="1">
    <source>
        <dbReference type="ARBA" id="ARBA00023122"/>
    </source>
</evidence>
<gene>
    <name evidence="4" type="ORF">ACFQ1Z_10390</name>
</gene>
<dbReference type="InterPro" id="IPR000644">
    <property type="entry name" value="CBS_dom"/>
</dbReference>
<dbReference type="Proteomes" id="UP001597128">
    <property type="component" value="Unassembled WGS sequence"/>
</dbReference>
<dbReference type="Gene3D" id="3.10.580.10">
    <property type="entry name" value="CBS-domain"/>
    <property type="match status" value="1"/>
</dbReference>
<dbReference type="EMBL" id="JBHTKB010000002">
    <property type="protein sequence ID" value="MFD0913956.1"/>
    <property type="molecule type" value="Genomic_DNA"/>
</dbReference>
<dbReference type="SUPFAM" id="SSF54631">
    <property type="entry name" value="CBS-domain pair"/>
    <property type="match status" value="1"/>
</dbReference>
<accession>A0ABW3F688</accession>
<dbReference type="CDD" id="cd04622">
    <property type="entry name" value="CBS_pair_HRP1_like"/>
    <property type="match status" value="1"/>
</dbReference>
<organism evidence="4 5">
    <name type="scientific">Methylophilus luteus</name>
    <dbReference type="NCBI Taxonomy" id="640108"/>
    <lineage>
        <taxon>Bacteria</taxon>
        <taxon>Pseudomonadati</taxon>
        <taxon>Pseudomonadota</taxon>
        <taxon>Betaproteobacteria</taxon>
        <taxon>Nitrosomonadales</taxon>
        <taxon>Methylophilaceae</taxon>
        <taxon>Methylophilus</taxon>
    </lineage>
</organism>
<protein>
    <submittedName>
        <fullName evidence="4">CBS domain-containing protein</fullName>
    </submittedName>
</protein>
<feature type="domain" description="CBS" evidence="3">
    <location>
        <begin position="7"/>
        <end position="63"/>
    </location>
</feature>
<proteinExistence type="predicted"/>
<dbReference type="SMART" id="SM00116">
    <property type="entry name" value="CBS"/>
    <property type="match status" value="2"/>
</dbReference>